<proteinExistence type="predicted"/>
<feature type="region of interest" description="Disordered" evidence="1">
    <location>
        <begin position="36"/>
        <end position="66"/>
    </location>
</feature>
<protein>
    <submittedName>
        <fullName evidence="3">Uncharacterized protein</fullName>
    </submittedName>
</protein>
<sequence>MLLLVLSSQYPSAAAAVMVSSTDTVGVSSTSTNVVVDNNGNSSSSEAPLGGGGNFTTASPTTTTTTTTLPPINSYCPQGYCLDTKMHNNVTCINMLPAQMIDCWDNYCDSVENEYCMSWGVGSGRVCHSTTTMCQCTYLSVIQAQIIVGYIPAPPGWTEAKECDYAGTGYARPTTTTTMPEDGASVGSNLSRPSYLIIASVVVLLLYLLG</sequence>
<dbReference type="EMBL" id="JABANM010019419">
    <property type="protein sequence ID" value="KAF4724506.1"/>
    <property type="molecule type" value="Genomic_DNA"/>
</dbReference>
<evidence type="ECO:0000256" key="2">
    <source>
        <dbReference type="SAM" id="SignalP"/>
    </source>
</evidence>
<dbReference type="Proteomes" id="UP000574390">
    <property type="component" value="Unassembled WGS sequence"/>
</dbReference>
<feature type="chain" id="PRO_5036400725" evidence="2">
    <location>
        <begin position="16"/>
        <end position="210"/>
    </location>
</feature>
<accession>A0A7J6RVY4</accession>
<gene>
    <name evidence="3" type="ORF">FOZ62_017776</name>
    <name evidence="4" type="ORF">FOZ63_008452</name>
</gene>
<dbReference type="Proteomes" id="UP000553632">
    <property type="component" value="Unassembled WGS sequence"/>
</dbReference>
<evidence type="ECO:0000313" key="3">
    <source>
        <dbReference type="EMBL" id="KAF4724506.1"/>
    </source>
</evidence>
<evidence type="ECO:0000313" key="5">
    <source>
        <dbReference type="Proteomes" id="UP000553632"/>
    </source>
</evidence>
<dbReference type="AlphaFoldDB" id="A0A7J6RVY4"/>
<name>A0A7J6RVY4_PEROL</name>
<feature type="compositionally biased region" description="Low complexity" evidence="1">
    <location>
        <begin position="36"/>
        <end position="45"/>
    </location>
</feature>
<evidence type="ECO:0000313" key="6">
    <source>
        <dbReference type="Proteomes" id="UP000574390"/>
    </source>
</evidence>
<evidence type="ECO:0000313" key="4">
    <source>
        <dbReference type="EMBL" id="KAF4742479.1"/>
    </source>
</evidence>
<comment type="caution">
    <text evidence="3">The sequence shown here is derived from an EMBL/GenBank/DDBJ whole genome shotgun (WGS) entry which is preliminary data.</text>
</comment>
<reference evidence="5 6" key="1">
    <citation type="submission" date="2020-04" db="EMBL/GenBank/DDBJ databases">
        <title>Perkinsus olseni comparative genomics.</title>
        <authorList>
            <person name="Bogema D.R."/>
        </authorList>
    </citation>
    <scope>NUCLEOTIDE SEQUENCE [LARGE SCALE GENOMIC DNA]</scope>
    <source>
        <strain evidence="3">ATCC PRA-205</strain>
        <strain evidence="4 5">ATCC PRA-207</strain>
    </source>
</reference>
<keyword evidence="2" id="KW-0732">Signal</keyword>
<evidence type="ECO:0000256" key="1">
    <source>
        <dbReference type="SAM" id="MobiDB-lite"/>
    </source>
</evidence>
<dbReference type="EMBL" id="JABANO010012041">
    <property type="protein sequence ID" value="KAF4742479.1"/>
    <property type="molecule type" value="Genomic_DNA"/>
</dbReference>
<feature type="signal peptide" evidence="2">
    <location>
        <begin position="1"/>
        <end position="15"/>
    </location>
</feature>
<keyword evidence="5" id="KW-1185">Reference proteome</keyword>
<organism evidence="3 6">
    <name type="scientific">Perkinsus olseni</name>
    <name type="common">Perkinsus atlanticus</name>
    <dbReference type="NCBI Taxonomy" id="32597"/>
    <lineage>
        <taxon>Eukaryota</taxon>
        <taxon>Sar</taxon>
        <taxon>Alveolata</taxon>
        <taxon>Perkinsozoa</taxon>
        <taxon>Perkinsea</taxon>
        <taxon>Perkinsida</taxon>
        <taxon>Perkinsidae</taxon>
        <taxon>Perkinsus</taxon>
    </lineage>
</organism>
<feature type="compositionally biased region" description="Low complexity" evidence="1">
    <location>
        <begin position="56"/>
        <end position="66"/>
    </location>
</feature>